<comment type="similarity">
    <text evidence="2 3">Belongs to the pyridoxal phosphate-binding protein YggS/PROSC family.</text>
</comment>
<dbReference type="Proteomes" id="UP000788426">
    <property type="component" value="Unassembled WGS sequence"/>
</dbReference>
<evidence type="ECO:0000256" key="1">
    <source>
        <dbReference type="ARBA" id="ARBA00022898"/>
    </source>
</evidence>
<name>A0ABS6Y9I8_9BACT</name>
<keyword evidence="1 2" id="KW-0663">Pyridoxal phosphate</keyword>
<dbReference type="EMBL" id="JAHXCT010000001">
    <property type="protein sequence ID" value="MBW4768210.1"/>
    <property type="molecule type" value="Genomic_DNA"/>
</dbReference>
<comment type="function">
    <text evidence="2">Pyridoxal 5'-phosphate (PLP)-binding protein, which is involved in PLP homeostasis.</text>
</comment>
<keyword evidence="6" id="KW-1185">Reference proteome</keyword>
<proteinExistence type="inferred from homology"/>
<dbReference type="InterPro" id="IPR001608">
    <property type="entry name" value="Ala_racemase_N"/>
</dbReference>
<feature type="domain" description="Alanine racemase N-terminal" evidence="4">
    <location>
        <begin position="4"/>
        <end position="223"/>
    </location>
</feature>
<comment type="caution">
    <text evidence="5">The sequence shown here is derived from an EMBL/GenBank/DDBJ whole genome shotgun (WGS) entry which is preliminary data.</text>
</comment>
<dbReference type="RefSeq" id="WP_219478854.1">
    <property type="nucleotide sequence ID" value="NZ_JABZTD010000072.1"/>
</dbReference>
<evidence type="ECO:0000256" key="2">
    <source>
        <dbReference type="HAMAP-Rule" id="MF_02087"/>
    </source>
</evidence>
<dbReference type="HAMAP" id="MF_02087">
    <property type="entry name" value="PLP_homeostasis"/>
    <property type="match status" value="1"/>
</dbReference>
<dbReference type="NCBIfam" id="TIGR00044">
    <property type="entry name" value="YggS family pyridoxal phosphate-dependent enzyme"/>
    <property type="match status" value="1"/>
</dbReference>
<dbReference type="CDD" id="cd00635">
    <property type="entry name" value="PLPDE_III_YBL036c_like"/>
    <property type="match status" value="1"/>
</dbReference>
<sequence length="225" mass="25926">MNKEQVVNQLQQIKDSLPLGVHLVAVSKFRPAEFIRAAYDAGQRIFGESQEKELSLKVEELPNDIQWHFIGHLQTNKVKYIARYISLIESVDSLKLLKEINKQAIKNNRVIDVLLELHVAQEETKSGLTPDDCLALLEEGEWKLLSNVRICGLMTMASYCPDEQQIASEFARAHQLFNKIKEKYFSDKEYFKYRSWGMSGDYKIAIEHGANLVRIGTTIFGEREY</sequence>
<evidence type="ECO:0000313" key="5">
    <source>
        <dbReference type="EMBL" id="MBW4768210.1"/>
    </source>
</evidence>
<organism evidence="5 6">
    <name type="scientific">Hoylesella nanceiensis</name>
    <dbReference type="NCBI Taxonomy" id="425941"/>
    <lineage>
        <taxon>Bacteria</taxon>
        <taxon>Pseudomonadati</taxon>
        <taxon>Bacteroidota</taxon>
        <taxon>Bacteroidia</taxon>
        <taxon>Bacteroidales</taxon>
        <taxon>Prevotellaceae</taxon>
        <taxon>Hoylesella</taxon>
    </lineage>
</organism>
<dbReference type="PIRSF" id="PIRSF004848">
    <property type="entry name" value="YBL036c_PLPDEIII"/>
    <property type="match status" value="1"/>
</dbReference>
<dbReference type="PROSITE" id="PS01211">
    <property type="entry name" value="UPF0001"/>
    <property type="match status" value="1"/>
</dbReference>
<dbReference type="PANTHER" id="PTHR10146:SF14">
    <property type="entry name" value="PYRIDOXAL PHOSPHATE HOMEOSTASIS PROTEIN"/>
    <property type="match status" value="1"/>
</dbReference>
<evidence type="ECO:0000313" key="6">
    <source>
        <dbReference type="Proteomes" id="UP000788426"/>
    </source>
</evidence>
<accession>A0ABS6Y9I8</accession>
<protein>
    <recommendedName>
        <fullName evidence="2">Pyridoxal phosphate homeostasis protein</fullName>
        <shortName evidence="2">PLP homeostasis protein</shortName>
    </recommendedName>
</protein>
<dbReference type="InterPro" id="IPR011078">
    <property type="entry name" value="PyrdxlP_homeostasis"/>
</dbReference>
<reference evidence="5 6" key="1">
    <citation type="submission" date="2021-07" db="EMBL/GenBank/DDBJ databases">
        <title>Genomic diversity and antimicrobial resistance of Prevotella spp. isolated from chronic lung disease airways.</title>
        <authorList>
            <person name="Webb K.A."/>
            <person name="Olagoke O.S."/>
            <person name="Baird T."/>
            <person name="Neill J."/>
            <person name="Pham A."/>
            <person name="Wells T.J."/>
            <person name="Ramsay K.A."/>
            <person name="Bell S.C."/>
            <person name="Sarovich D.S."/>
            <person name="Price E.P."/>
        </authorList>
    </citation>
    <scope>NUCLEOTIDE SEQUENCE [LARGE SCALE GENOMIC DNA]</scope>
    <source>
        <strain evidence="5 6">SCHI0011.S.12</strain>
    </source>
</reference>
<evidence type="ECO:0000256" key="3">
    <source>
        <dbReference type="RuleBase" id="RU004514"/>
    </source>
</evidence>
<dbReference type="PANTHER" id="PTHR10146">
    <property type="entry name" value="PROLINE SYNTHETASE CO-TRANSCRIBED BACTERIAL HOMOLOG PROTEIN"/>
    <property type="match status" value="1"/>
</dbReference>
<dbReference type="Pfam" id="PF01168">
    <property type="entry name" value="Ala_racemase_N"/>
    <property type="match status" value="1"/>
</dbReference>
<feature type="modified residue" description="N6-(pyridoxal phosphate)lysine" evidence="2">
    <location>
        <position position="28"/>
    </location>
</feature>
<gene>
    <name evidence="5" type="ORF">KZO38_00300</name>
</gene>
<evidence type="ECO:0000259" key="4">
    <source>
        <dbReference type="Pfam" id="PF01168"/>
    </source>
</evidence>